<dbReference type="Proteomes" id="UP000791440">
    <property type="component" value="Unassembled WGS sequence"/>
</dbReference>
<dbReference type="Pfam" id="PF10493">
    <property type="entry name" value="Rod_C"/>
    <property type="match status" value="1"/>
</dbReference>
<dbReference type="GO" id="GO:0005828">
    <property type="term" value="C:kinetochore microtubule"/>
    <property type="evidence" value="ECO:0007669"/>
    <property type="project" value="TreeGrafter"/>
</dbReference>
<dbReference type="GO" id="GO:1903394">
    <property type="term" value="P:protein localization to kinetochore involved in kinetochore assembly"/>
    <property type="evidence" value="ECO:0007669"/>
    <property type="project" value="TreeGrafter"/>
</dbReference>
<proteinExistence type="predicted"/>
<reference evidence="3" key="1">
    <citation type="journal article" date="2016" name="Insect Biochem. Mol. Biol.">
        <title>Multifaceted biological insights from a draft genome sequence of the tobacco hornworm moth, Manduca sexta.</title>
        <authorList>
            <person name="Kanost M.R."/>
            <person name="Arrese E.L."/>
            <person name="Cao X."/>
            <person name="Chen Y.R."/>
            <person name="Chellapilla S."/>
            <person name="Goldsmith M.R."/>
            <person name="Grosse-Wilde E."/>
            <person name="Heckel D.G."/>
            <person name="Herndon N."/>
            <person name="Jiang H."/>
            <person name="Papanicolaou A."/>
            <person name="Qu J."/>
            <person name="Soulages J.L."/>
            <person name="Vogel H."/>
            <person name="Walters J."/>
            <person name="Waterhouse R.M."/>
            <person name="Ahn S.J."/>
            <person name="Almeida F.C."/>
            <person name="An C."/>
            <person name="Aqrawi P."/>
            <person name="Bretschneider A."/>
            <person name="Bryant W.B."/>
            <person name="Bucks S."/>
            <person name="Chao H."/>
            <person name="Chevignon G."/>
            <person name="Christen J.M."/>
            <person name="Clarke D.F."/>
            <person name="Dittmer N.T."/>
            <person name="Ferguson L.C.F."/>
            <person name="Garavelou S."/>
            <person name="Gordon K.H.J."/>
            <person name="Gunaratna R.T."/>
            <person name="Han Y."/>
            <person name="Hauser F."/>
            <person name="He Y."/>
            <person name="Heidel-Fischer H."/>
            <person name="Hirsh A."/>
            <person name="Hu Y."/>
            <person name="Jiang H."/>
            <person name="Kalra D."/>
            <person name="Klinner C."/>
            <person name="Konig C."/>
            <person name="Kovar C."/>
            <person name="Kroll A.R."/>
            <person name="Kuwar S.S."/>
            <person name="Lee S.L."/>
            <person name="Lehman R."/>
            <person name="Li K."/>
            <person name="Li Z."/>
            <person name="Liang H."/>
            <person name="Lovelace S."/>
            <person name="Lu Z."/>
            <person name="Mansfield J.H."/>
            <person name="McCulloch K.J."/>
            <person name="Mathew T."/>
            <person name="Morton B."/>
            <person name="Muzny D.M."/>
            <person name="Neunemann D."/>
            <person name="Ongeri F."/>
            <person name="Pauchet Y."/>
            <person name="Pu L.L."/>
            <person name="Pyrousis I."/>
            <person name="Rao X.J."/>
            <person name="Redding A."/>
            <person name="Roesel C."/>
            <person name="Sanchez-Gracia A."/>
            <person name="Schaack S."/>
            <person name="Shukla A."/>
            <person name="Tetreau G."/>
            <person name="Wang Y."/>
            <person name="Xiong G.H."/>
            <person name="Traut W."/>
            <person name="Walsh T.K."/>
            <person name="Worley K.C."/>
            <person name="Wu D."/>
            <person name="Wu W."/>
            <person name="Wu Y.Q."/>
            <person name="Zhang X."/>
            <person name="Zou Z."/>
            <person name="Zucker H."/>
            <person name="Briscoe A.D."/>
            <person name="Burmester T."/>
            <person name="Clem R.J."/>
            <person name="Feyereisen R."/>
            <person name="Grimmelikhuijzen C.J.P."/>
            <person name="Hamodrakas S.J."/>
            <person name="Hansson B.S."/>
            <person name="Huguet E."/>
            <person name="Jermiin L.S."/>
            <person name="Lan Q."/>
            <person name="Lehman H.K."/>
            <person name="Lorenzen M."/>
            <person name="Merzendorfer H."/>
            <person name="Michalopoulos I."/>
            <person name="Morton D.B."/>
            <person name="Muthukrishnan S."/>
            <person name="Oakeshott J.G."/>
            <person name="Palmer W."/>
            <person name="Park Y."/>
            <person name="Passarelli A.L."/>
            <person name="Rozas J."/>
            <person name="Schwartz L.M."/>
            <person name="Smith W."/>
            <person name="Southgate A."/>
            <person name="Vilcinskas A."/>
            <person name="Vogt R."/>
            <person name="Wang P."/>
            <person name="Werren J."/>
            <person name="Yu X.Q."/>
            <person name="Zhou J.J."/>
            <person name="Brown S.J."/>
            <person name="Scherer S.E."/>
            <person name="Richards S."/>
            <person name="Blissard G.W."/>
        </authorList>
    </citation>
    <scope>NUCLEOTIDE SEQUENCE</scope>
</reference>
<evidence type="ECO:0000259" key="2">
    <source>
        <dbReference type="Pfam" id="PF24520"/>
    </source>
</evidence>
<keyword evidence="4" id="KW-1185">Reference proteome</keyword>
<feature type="domain" description="KNTC1 first ARM-repeats" evidence="2">
    <location>
        <begin position="279"/>
        <end position="478"/>
    </location>
</feature>
<protein>
    <recommendedName>
        <fullName evidence="5">Kinetochore-associated protein 1</fullName>
    </recommendedName>
</protein>
<evidence type="ECO:0000259" key="1">
    <source>
        <dbReference type="Pfam" id="PF10493"/>
    </source>
</evidence>
<evidence type="ECO:0000313" key="4">
    <source>
        <dbReference type="Proteomes" id="UP000791440"/>
    </source>
</evidence>
<dbReference type="GO" id="GO:0000070">
    <property type="term" value="P:mitotic sister chromatid segregation"/>
    <property type="evidence" value="ECO:0007669"/>
    <property type="project" value="TreeGrafter"/>
</dbReference>
<feature type="domain" description="RZZ complex subunit KNTC1/ROD C-terminal" evidence="1">
    <location>
        <begin position="1293"/>
        <end position="1783"/>
    </location>
</feature>
<dbReference type="GO" id="GO:1990423">
    <property type="term" value="C:RZZ complex"/>
    <property type="evidence" value="ECO:0007669"/>
    <property type="project" value="TreeGrafter"/>
</dbReference>
<gene>
    <name evidence="3" type="ORF">O3G_MSEX007588</name>
</gene>
<dbReference type="GO" id="GO:0007094">
    <property type="term" value="P:mitotic spindle assembly checkpoint signaling"/>
    <property type="evidence" value="ECO:0007669"/>
    <property type="project" value="TreeGrafter"/>
</dbReference>
<dbReference type="GO" id="GO:0005737">
    <property type="term" value="C:cytoplasm"/>
    <property type="evidence" value="ECO:0007669"/>
    <property type="project" value="TreeGrafter"/>
</dbReference>
<dbReference type="GO" id="GO:0031267">
    <property type="term" value="F:small GTPase binding"/>
    <property type="evidence" value="ECO:0007669"/>
    <property type="project" value="TreeGrafter"/>
</dbReference>
<dbReference type="PANTHER" id="PTHR15688">
    <property type="entry name" value="KINETOCHORE-ASSOCIATED PROTEIN 1"/>
    <property type="match status" value="1"/>
</dbReference>
<name>A0A922CNW4_MANSE</name>
<dbReference type="InterPro" id="IPR052802">
    <property type="entry name" value="KNTC1"/>
</dbReference>
<accession>A0A922CNW4</accession>
<sequence>MTIVHSELLNLDVVNYDIAPQVELIYPKLAIFENSRKYHIVDLKGSSKSSYDEEIDVVDKKVCKGGLLWLILKSGDIVAIDPSKESKLKIRNDKFKICQIKENKTDLYFISESGEYLIQPYKGEELKNMLEEGVPEIYTTFKKISKDHFDSDFYVTAEGFNLFLENSTIKTQCPLTGLVETVASNVKCNRLLPWEDLVVVANEANMWLIDLKTCEIVYKFAKDSACYVPIGVHDNVLYYIVRNTLQIQVCSASASSTLLANKEISSDSSQKITSQETLMNQLETLVESILTSPKVTEVPSSIQVLFEEINNYAFLIKTSIKLCRCNLIFKSLLYSLQKKVVASEDLNLIDSISDFIIKVDLLEYIVFKGNDSYKDVDLFKQNIKELCITFISKSDLDLASICWLKYSEMKLTITCDDIFDILNSISHNTKIGAIMIWLKNFIPSLLDQNPFHIDIFVRWATERVFKLEQSSYWPKIGIKFIDEITFVLEKSLKIIPVRPISMDDLGVLKDRIQDILELKEKYKIHMLLNEFCNQSPSELTLIMLRRCYTEDLEIFLQNYLSFYATRHQFDLDDALRSFIESEATLGGGEIDGERLRILLDMFRSMNSKLDCLLQVLKVLDVPWNETVIQIVVTATTASNDFTLSDSDRGLVKEILKEYNYAKVKVILKKYNFPLASTDYILLLHKIINAPKVDLDDLKVITNVISNYSSYGNILYLNKCLQDCEIKAALEYFTALNKRDKIILLKAMKMKFEQLITKKSTNVGMERNYLDFLKGTKLLNSIQMKNIENLFYMKNSYNLKLDMNNIHIEKSFKDLLTMKSLEDSSKAMSRYGERVNQITGMWATQQSAILTLLRRTPASHNVHAFVERLIIRSQKKDPSDDSILSKFEDGENTTLLVQSSDVLVELLCKCNEEYLHSLMKYLIIFNALIKTNIVVQNLSIAWKFNYVYLPISSTTEISGLINFYSKIQLQSQSEIDLESMSQDFRPYDFNSFRMVSHSLVNSNNTHYPIQDSLINLCDNTARRLLNKIVANVDIDEVLIMALILILRTVETIEESIWIPDVLRGQNESLSTPVVCFLSSLPMRNTFCLDNNVNGNSVTYPPQLILKSKFNINLSEIALPEHSEETWDVKVILFYVLKKYPEIGFHRLSEICRALNVSIDDGLSLQLISLLTNWTLSYKICQNQFGRRQIITENGEEPFTKCFIIWESIKDKEFLIDILNDFWRNGEVTLHGRVVSINPYYYEIFLCIYRLIFYTNVELRNMREYFLLNFLTEYTRKSPPKQYEFELFSVKGIYPEVGYFRLPFHLFMRDDMWSNLKSEITLETYERWLPVVVLLALDSDLQTARDMICSNALKQTMTSRKRNEGIEADSKKTEPWSLITREEPLLRAAHKCVRHISNMEWAGACLFYVLQGCSRGADQVAAAHLCYQFAQRWAAVQPGNRAVRQMERLNATLSTRHVLYKIEWACDELVRLSTEPAQLIRALYFHPEFIEKIGRHDVNRAANEIADKNGINVSSIRMQILENILEKSSKQNTNDSSALTPIELITAKYILKATCPKMGAIYLSRIAFDDDSSYKKSKKLRALQCLISVIDADTAIKVTNRGRDALWISLIDLLCVVRLEAVDMPWIVVTFLQDKIRALDQLLHTIDLNVEALKIATMLACRYGSSKIIHHLLISLLRSNVYDDLTPLLLKISTFPPDGVIYAAWRAVILSPFQNADHPITERQRTKCINAINLLPLCPILKDEDLTEIWKNCVRCKCLGLGCLVLPYMRPQTRQTLPELLKIDRRNLIASLKNLYNESYLVSGAMHVIEGMASKMYR</sequence>
<organism evidence="3 4">
    <name type="scientific">Manduca sexta</name>
    <name type="common">Tobacco hawkmoth</name>
    <name type="synonym">Tobacco hornworm</name>
    <dbReference type="NCBI Taxonomy" id="7130"/>
    <lineage>
        <taxon>Eukaryota</taxon>
        <taxon>Metazoa</taxon>
        <taxon>Ecdysozoa</taxon>
        <taxon>Arthropoda</taxon>
        <taxon>Hexapoda</taxon>
        <taxon>Insecta</taxon>
        <taxon>Pterygota</taxon>
        <taxon>Neoptera</taxon>
        <taxon>Endopterygota</taxon>
        <taxon>Lepidoptera</taxon>
        <taxon>Glossata</taxon>
        <taxon>Ditrysia</taxon>
        <taxon>Bombycoidea</taxon>
        <taxon>Sphingidae</taxon>
        <taxon>Sphinginae</taxon>
        <taxon>Sphingini</taxon>
        <taxon>Manduca</taxon>
    </lineage>
</organism>
<evidence type="ECO:0000313" key="3">
    <source>
        <dbReference type="EMBL" id="KAG6452373.1"/>
    </source>
</evidence>
<comment type="caution">
    <text evidence="3">The sequence shown here is derived from an EMBL/GenBank/DDBJ whole genome shotgun (WGS) entry which is preliminary data.</text>
</comment>
<dbReference type="InterPro" id="IPR019527">
    <property type="entry name" value="RZZ-complex_KNTC1/ROD_C"/>
</dbReference>
<dbReference type="Pfam" id="PF24520">
    <property type="entry name" value="ARM_KNTC1_1st"/>
    <property type="match status" value="1"/>
</dbReference>
<dbReference type="EMBL" id="JH668423">
    <property type="protein sequence ID" value="KAG6452373.1"/>
    <property type="molecule type" value="Genomic_DNA"/>
</dbReference>
<reference evidence="3" key="2">
    <citation type="submission" date="2020-12" db="EMBL/GenBank/DDBJ databases">
        <authorList>
            <person name="Kanost M."/>
        </authorList>
    </citation>
    <scope>NUCLEOTIDE SEQUENCE</scope>
</reference>
<evidence type="ECO:0008006" key="5">
    <source>
        <dbReference type="Google" id="ProtNLM"/>
    </source>
</evidence>
<dbReference type="InterPro" id="IPR055403">
    <property type="entry name" value="ARM_KNTC1_1st"/>
</dbReference>
<dbReference type="PANTHER" id="PTHR15688:SF1">
    <property type="entry name" value="KINETOCHORE-ASSOCIATED PROTEIN 1"/>
    <property type="match status" value="1"/>
</dbReference>